<evidence type="ECO:0000256" key="4">
    <source>
        <dbReference type="ARBA" id="ARBA00022692"/>
    </source>
</evidence>
<feature type="domain" description="ABC3 transporter permease C-terminal" evidence="8">
    <location>
        <begin position="268"/>
        <end position="399"/>
    </location>
</feature>
<organism evidence="10 11">
    <name type="scientific">Rhodothermus marinus (strain ATCC 43812 / DSM 4252 / R-10)</name>
    <name type="common">Rhodothermus obamensis</name>
    <dbReference type="NCBI Taxonomy" id="518766"/>
    <lineage>
        <taxon>Bacteria</taxon>
        <taxon>Pseudomonadati</taxon>
        <taxon>Rhodothermota</taxon>
        <taxon>Rhodothermia</taxon>
        <taxon>Rhodothermales</taxon>
        <taxon>Rhodothermaceae</taxon>
        <taxon>Rhodothermus</taxon>
    </lineage>
</organism>
<feature type="transmembrane region" description="Helical" evidence="7">
    <location>
        <begin position="309"/>
        <end position="333"/>
    </location>
</feature>
<accession>D0MFS1</accession>
<feature type="domain" description="MacB-like periplasmic core" evidence="9">
    <location>
        <begin position="17"/>
        <end position="237"/>
    </location>
</feature>
<dbReference type="GO" id="GO:0044874">
    <property type="term" value="P:lipoprotein localization to outer membrane"/>
    <property type="evidence" value="ECO:0007669"/>
    <property type="project" value="TreeGrafter"/>
</dbReference>
<evidence type="ECO:0000313" key="11">
    <source>
        <dbReference type="Proteomes" id="UP000002221"/>
    </source>
</evidence>
<evidence type="ECO:0000256" key="2">
    <source>
        <dbReference type="ARBA" id="ARBA00005236"/>
    </source>
</evidence>
<dbReference type="KEGG" id="rmr:Rmar_2534"/>
<feature type="transmembrane region" description="Helical" evidence="7">
    <location>
        <begin position="266"/>
        <end position="289"/>
    </location>
</feature>
<dbReference type="PANTHER" id="PTHR30489">
    <property type="entry name" value="LIPOPROTEIN-RELEASING SYSTEM TRANSMEMBRANE PROTEIN LOLE"/>
    <property type="match status" value="1"/>
</dbReference>
<dbReference type="InterPro" id="IPR003838">
    <property type="entry name" value="ABC3_permease_C"/>
</dbReference>
<dbReference type="InterPro" id="IPR025857">
    <property type="entry name" value="MacB_PCD"/>
</dbReference>
<keyword evidence="6 7" id="KW-0472">Membrane</keyword>
<dbReference type="EMBL" id="CP001807">
    <property type="protein sequence ID" value="ACY49410.1"/>
    <property type="molecule type" value="Genomic_DNA"/>
</dbReference>
<keyword evidence="4 7" id="KW-0812">Transmembrane</keyword>
<sequence length="406" mass="45097">MTGRLAWRNLGRNRRRTLLTVAAVFFATFLMVFMRGLQLGTYDFFIRQSTRLSTGYLQVQHPDYLDRRSLRQSFRLTDSLFARIRTTPGVTGAAPRLESGGLISNRATSYGVRLLGIDPAYEPDVTDFPTRLVEGRMPATTRPLEIVAGYRLLENLGASVGDTLVLLAETYGGFLTSRFAVVVGALRIGYEVHDRSLVLLPLAALQDLLETGNRVTAVAVAVRRNADVPVVRDRLEARLDSTLVVRTWEELMPELRQAIELDNVSGLLFLFMLLIVVAFGVLNTVLMSVLERSREFGVLLALGMPNERLLRVVLAEAALVVLIGLVLGSLAGFGVNTYLIRHPITLGGELARLYEYYGFLPVLTSSVAPEIFLRTALRVLVIAGLAILYPLWHVLRLEPLKGIRYT</sequence>
<evidence type="ECO:0000256" key="7">
    <source>
        <dbReference type="SAM" id="Phobius"/>
    </source>
</evidence>
<reference evidence="10 11" key="1">
    <citation type="journal article" date="2009" name="Stand. Genomic Sci.">
        <title>Complete genome sequence of Rhodothermus marinus type strain (R-10).</title>
        <authorList>
            <person name="Nolan M."/>
            <person name="Tindall B.J."/>
            <person name="Pomrenke H."/>
            <person name="Lapidus A."/>
            <person name="Copeland A."/>
            <person name="Glavina Del Rio T."/>
            <person name="Lucas S."/>
            <person name="Chen F."/>
            <person name="Tice H."/>
            <person name="Cheng J.F."/>
            <person name="Saunders E."/>
            <person name="Han C."/>
            <person name="Bruce D."/>
            <person name="Goodwin L."/>
            <person name="Chain P."/>
            <person name="Pitluck S."/>
            <person name="Ovchinikova G."/>
            <person name="Pati A."/>
            <person name="Ivanova N."/>
            <person name="Mavromatis K."/>
            <person name="Chen A."/>
            <person name="Palaniappan K."/>
            <person name="Land M."/>
            <person name="Hauser L."/>
            <person name="Chang Y.J."/>
            <person name="Jeffries C.D."/>
            <person name="Brettin T."/>
            <person name="Goker M."/>
            <person name="Bristow J."/>
            <person name="Eisen J.A."/>
            <person name="Markowitz V."/>
            <person name="Hugenholtz P."/>
            <person name="Kyrpides N.C."/>
            <person name="Klenk H.P."/>
            <person name="Detter J.C."/>
        </authorList>
    </citation>
    <scope>NUCLEOTIDE SEQUENCE [LARGE SCALE GENOMIC DNA]</scope>
    <source>
        <strain evidence="11">ATCC 43812 / DSM 4252 / R-10</strain>
    </source>
</reference>
<comment type="similarity">
    <text evidence="2">Belongs to the ABC-4 integral membrane protein family. LolC/E subfamily.</text>
</comment>
<dbReference type="RefSeq" id="WP_012845020.1">
    <property type="nucleotide sequence ID" value="NC_013501.1"/>
</dbReference>
<dbReference type="InterPro" id="IPR051447">
    <property type="entry name" value="Lipoprotein-release_system"/>
</dbReference>
<dbReference type="HOGENOM" id="CLU_000604_8_6_10"/>
<keyword evidence="11" id="KW-1185">Reference proteome</keyword>
<dbReference type="eggNOG" id="COG4591">
    <property type="taxonomic scope" value="Bacteria"/>
</dbReference>
<dbReference type="AlphaFoldDB" id="D0MFS1"/>
<gene>
    <name evidence="10" type="ordered locus">Rmar_2534</name>
</gene>
<evidence type="ECO:0000256" key="3">
    <source>
        <dbReference type="ARBA" id="ARBA00022475"/>
    </source>
</evidence>
<proteinExistence type="inferred from homology"/>
<evidence type="ECO:0000259" key="8">
    <source>
        <dbReference type="Pfam" id="PF02687"/>
    </source>
</evidence>
<keyword evidence="3" id="KW-1003">Cell membrane</keyword>
<protein>
    <submittedName>
        <fullName evidence="10">Uncharacterized protein</fullName>
    </submittedName>
</protein>
<dbReference type="OrthoDB" id="9784014at2"/>
<evidence type="ECO:0000256" key="5">
    <source>
        <dbReference type="ARBA" id="ARBA00022989"/>
    </source>
</evidence>
<dbReference type="STRING" id="518766.Rmar_2534"/>
<dbReference type="GO" id="GO:0098797">
    <property type="term" value="C:plasma membrane protein complex"/>
    <property type="evidence" value="ECO:0007669"/>
    <property type="project" value="TreeGrafter"/>
</dbReference>
<name>D0MFS1_RHOM4</name>
<comment type="subcellular location">
    <subcellularLocation>
        <location evidence="1">Cell membrane</location>
        <topology evidence="1">Multi-pass membrane protein</topology>
    </subcellularLocation>
</comment>
<dbReference type="PANTHER" id="PTHR30489:SF0">
    <property type="entry name" value="LIPOPROTEIN-RELEASING SYSTEM TRANSMEMBRANE PROTEIN LOLE"/>
    <property type="match status" value="1"/>
</dbReference>
<evidence type="ECO:0000313" key="10">
    <source>
        <dbReference type="EMBL" id="ACY49410.1"/>
    </source>
</evidence>
<keyword evidence="5 7" id="KW-1133">Transmembrane helix</keyword>
<dbReference type="Proteomes" id="UP000002221">
    <property type="component" value="Chromosome"/>
</dbReference>
<feature type="transmembrane region" description="Helical" evidence="7">
    <location>
        <begin position="371"/>
        <end position="392"/>
    </location>
</feature>
<evidence type="ECO:0000259" key="9">
    <source>
        <dbReference type="Pfam" id="PF12704"/>
    </source>
</evidence>
<dbReference type="Pfam" id="PF02687">
    <property type="entry name" value="FtsX"/>
    <property type="match status" value="1"/>
</dbReference>
<evidence type="ECO:0000256" key="1">
    <source>
        <dbReference type="ARBA" id="ARBA00004651"/>
    </source>
</evidence>
<dbReference type="Pfam" id="PF12704">
    <property type="entry name" value="MacB_PCD"/>
    <property type="match status" value="1"/>
</dbReference>
<evidence type="ECO:0000256" key="6">
    <source>
        <dbReference type="ARBA" id="ARBA00023136"/>
    </source>
</evidence>